<gene>
    <name evidence="2" type="ORF">J2X07_000003</name>
</gene>
<organism evidence="2 3">
    <name type="scientific">Fictibacillus barbaricus</name>
    <dbReference type="NCBI Taxonomy" id="182136"/>
    <lineage>
        <taxon>Bacteria</taxon>
        <taxon>Bacillati</taxon>
        <taxon>Bacillota</taxon>
        <taxon>Bacilli</taxon>
        <taxon>Bacillales</taxon>
        <taxon>Fictibacillaceae</taxon>
        <taxon>Fictibacillus</taxon>
    </lineage>
</organism>
<dbReference type="Pfam" id="PF05067">
    <property type="entry name" value="Mn_catalase"/>
    <property type="match status" value="1"/>
</dbReference>
<evidence type="ECO:0000313" key="2">
    <source>
        <dbReference type="EMBL" id="MDR7071028.1"/>
    </source>
</evidence>
<dbReference type="InterPro" id="IPR007760">
    <property type="entry name" value="Mn_catalase"/>
</dbReference>
<name>A0ABU1TUZ8_9BACL</name>
<dbReference type="InterPro" id="IPR009078">
    <property type="entry name" value="Ferritin-like_SF"/>
</dbReference>
<dbReference type="Gene3D" id="1.20.1260.10">
    <property type="match status" value="1"/>
</dbReference>
<dbReference type="EMBL" id="JAVDWA010000001">
    <property type="protein sequence ID" value="MDR7071028.1"/>
    <property type="molecule type" value="Genomic_DNA"/>
</dbReference>
<evidence type="ECO:0000256" key="1">
    <source>
        <dbReference type="ARBA" id="ARBA00007644"/>
    </source>
</evidence>
<accession>A0ABU1TUZ8</accession>
<dbReference type="Proteomes" id="UP001258181">
    <property type="component" value="Unassembled WGS sequence"/>
</dbReference>
<dbReference type="RefSeq" id="WP_396193546.1">
    <property type="nucleotide sequence ID" value="NZ_JAVDWA010000001.1"/>
</dbReference>
<comment type="similarity">
    <text evidence="1">Belongs to the manganese catalase family.</text>
</comment>
<keyword evidence="3" id="KW-1185">Reference proteome</keyword>
<protein>
    <submittedName>
        <fullName evidence="2">Mn-containing catalase</fullName>
    </submittedName>
</protein>
<evidence type="ECO:0000313" key="3">
    <source>
        <dbReference type="Proteomes" id="UP001258181"/>
    </source>
</evidence>
<sequence>MGIFIEQYEAVKHTNPHHFIMGAQSSLPADAGGNPWDRSWVYNHGNLITDLLNNVILESTGVLHKSRIYEMSSNKTFREILGFLIVRDNLHQNAFLQKLSKHLALNGANFSLCLTMI</sequence>
<proteinExistence type="inferred from homology"/>
<comment type="caution">
    <text evidence="2">The sequence shown here is derived from an EMBL/GenBank/DDBJ whole genome shotgun (WGS) entry which is preliminary data.</text>
</comment>
<dbReference type="InterPro" id="IPR012347">
    <property type="entry name" value="Ferritin-like"/>
</dbReference>
<dbReference type="SUPFAM" id="SSF47240">
    <property type="entry name" value="Ferritin-like"/>
    <property type="match status" value="1"/>
</dbReference>
<reference evidence="2 3" key="1">
    <citation type="submission" date="2023-07" db="EMBL/GenBank/DDBJ databases">
        <title>Sorghum-associated microbial communities from plants grown in Nebraska, USA.</title>
        <authorList>
            <person name="Schachtman D."/>
        </authorList>
    </citation>
    <scope>NUCLEOTIDE SEQUENCE [LARGE SCALE GENOMIC DNA]</scope>
    <source>
        <strain evidence="2 3">BE211</strain>
    </source>
</reference>